<reference evidence="9" key="1">
    <citation type="submission" date="2016-02" db="EMBL/GenBank/DDBJ databases">
        <authorList>
            <person name="Wibberg D."/>
        </authorList>
    </citation>
    <scope>NUCLEOTIDE SEQUENCE [LARGE SCALE GENOMIC DNA]</scope>
</reference>
<comment type="similarity">
    <text evidence="1">Belongs to the low molecular weight phosphotyrosine protein phosphatase family.</text>
</comment>
<dbReference type="EMBL" id="FLUV01001060">
    <property type="protein sequence ID" value="SBW22371.1"/>
    <property type="molecule type" value="Genomic_DNA"/>
</dbReference>
<feature type="active site" evidence="5">
    <location>
        <position position="32"/>
    </location>
</feature>
<dbReference type="Gene3D" id="3.40.50.2300">
    <property type="match status" value="1"/>
</dbReference>
<dbReference type="EC" id="3.1.3.48" evidence="2"/>
<feature type="active site" description="Nucleophile" evidence="5">
    <location>
        <position position="26"/>
    </location>
</feature>
<evidence type="ECO:0000256" key="2">
    <source>
        <dbReference type="ARBA" id="ARBA00013064"/>
    </source>
</evidence>
<sequence length="251" mass="26272">MMAPTHTPHEHAVGGAAPPWHILIVCTGNLCRSPMAQYLAAALLQAGLGTATSGMIVTSAGTRARDGTPMHPHAASVLAGRGLDPRGFATRRLDARLIGSADLVLCAEREHRATVVTAAPKVVSRTFTLREFARVTAGIKPVDISPDSARLDEARPSNAHLSNSHPDEALVNGTPASGVPVSRDRVRMCCEALVARALARRGLHPPADPADADIPDPIGSPVEAFRLCAEQISDALAQPLELLARAVNITG</sequence>
<dbReference type="SUPFAM" id="SSF52788">
    <property type="entry name" value="Phosphotyrosine protein phosphatases I"/>
    <property type="match status" value="1"/>
</dbReference>
<evidence type="ECO:0000313" key="9">
    <source>
        <dbReference type="Proteomes" id="UP000199013"/>
    </source>
</evidence>
<organism evidence="8 9">
    <name type="scientific">Candidatus Protofrankia californiensis</name>
    <dbReference type="NCBI Taxonomy" id="1839754"/>
    <lineage>
        <taxon>Bacteria</taxon>
        <taxon>Bacillati</taxon>
        <taxon>Actinomycetota</taxon>
        <taxon>Actinomycetes</taxon>
        <taxon>Frankiales</taxon>
        <taxon>Frankiaceae</taxon>
        <taxon>Protofrankia</taxon>
    </lineage>
</organism>
<dbReference type="GO" id="GO:0004725">
    <property type="term" value="F:protein tyrosine phosphatase activity"/>
    <property type="evidence" value="ECO:0007669"/>
    <property type="project" value="UniProtKB-EC"/>
</dbReference>
<feature type="region of interest" description="Disordered" evidence="6">
    <location>
        <begin position="156"/>
        <end position="177"/>
    </location>
</feature>
<dbReference type="InterPro" id="IPR017867">
    <property type="entry name" value="Tyr_phospatase_low_mol_wt"/>
</dbReference>
<keyword evidence="9" id="KW-1185">Reference proteome</keyword>
<keyword evidence="3" id="KW-0378">Hydrolase</keyword>
<evidence type="ECO:0000256" key="6">
    <source>
        <dbReference type="SAM" id="MobiDB-lite"/>
    </source>
</evidence>
<evidence type="ECO:0000256" key="1">
    <source>
        <dbReference type="ARBA" id="ARBA00011063"/>
    </source>
</evidence>
<evidence type="ECO:0000313" key="8">
    <source>
        <dbReference type="EMBL" id="SBW22371.1"/>
    </source>
</evidence>
<dbReference type="SMART" id="SM00226">
    <property type="entry name" value="LMWPc"/>
    <property type="match status" value="1"/>
</dbReference>
<gene>
    <name evidence="8" type="ORF">FDG2_2532</name>
</gene>
<evidence type="ECO:0000256" key="4">
    <source>
        <dbReference type="ARBA" id="ARBA00022912"/>
    </source>
</evidence>
<feature type="domain" description="Phosphotyrosine protein phosphatase I" evidence="7">
    <location>
        <begin position="20"/>
        <end position="242"/>
    </location>
</feature>
<dbReference type="Proteomes" id="UP000199013">
    <property type="component" value="Unassembled WGS sequence"/>
</dbReference>
<dbReference type="InterPro" id="IPR023485">
    <property type="entry name" value="Ptyr_pPase"/>
</dbReference>
<proteinExistence type="inferred from homology"/>
<dbReference type="AlphaFoldDB" id="A0A1C3NXW2"/>
<dbReference type="InterPro" id="IPR036196">
    <property type="entry name" value="Ptyr_pPase_sf"/>
</dbReference>
<dbReference type="PRINTS" id="PR00719">
    <property type="entry name" value="LMWPTPASE"/>
</dbReference>
<dbReference type="Pfam" id="PF01451">
    <property type="entry name" value="LMWPc"/>
    <property type="match status" value="1"/>
</dbReference>
<accession>A0A1C3NXW2</accession>
<dbReference type="PANTHER" id="PTHR11717">
    <property type="entry name" value="LOW MOLECULAR WEIGHT PROTEIN TYROSINE PHOSPHATASE"/>
    <property type="match status" value="1"/>
</dbReference>
<protein>
    <recommendedName>
        <fullName evidence="2">protein-tyrosine-phosphatase</fullName>
        <ecNumber evidence="2">3.1.3.48</ecNumber>
    </recommendedName>
</protein>
<evidence type="ECO:0000259" key="7">
    <source>
        <dbReference type="SMART" id="SM00226"/>
    </source>
</evidence>
<name>A0A1C3NXW2_9ACTN</name>
<evidence type="ECO:0000256" key="3">
    <source>
        <dbReference type="ARBA" id="ARBA00022801"/>
    </source>
</evidence>
<dbReference type="PANTHER" id="PTHR11717:SF7">
    <property type="entry name" value="LOW MOLECULAR WEIGHT PHOSPHOTYROSINE PROTEIN PHOSPHATASE"/>
    <property type="match status" value="1"/>
</dbReference>
<dbReference type="InterPro" id="IPR050438">
    <property type="entry name" value="LMW_PTPase"/>
</dbReference>
<keyword evidence="4" id="KW-0904">Protein phosphatase</keyword>
<evidence type="ECO:0000256" key="5">
    <source>
        <dbReference type="PIRSR" id="PIRSR617867-1"/>
    </source>
</evidence>